<comment type="caution">
    <text evidence="2">The sequence shown here is derived from an EMBL/GenBank/DDBJ whole genome shotgun (WGS) entry which is preliminary data.</text>
</comment>
<evidence type="ECO:0000313" key="2">
    <source>
        <dbReference type="EMBL" id="KKB48934.1"/>
    </source>
</evidence>
<proteinExistence type="predicted"/>
<dbReference type="Proteomes" id="UP000033047">
    <property type="component" value="Unassembled WGS sequence"/>
</dbReference>
<reference evidence="2 3" key="1">
    <citation type="submission" date="2013-04" db="EMBL/GenBank/DDBJ databases">
        <title>The Genome Sequence of Parabacteroides goldsteinii DSM 19448.</title>
        <authorList>
            <consortium name="The Broad Institute Genomics Platform"/>
            <person name="Earl A."/>
            <person name="Ward D."/>
            <person name="Feldgarden M."/>
            <person name="Gevers D."/>
            <person name="Martens E."/>
            <person name="Sakamoto M."/>
            <person name="Benno Y."/>
            <person name="Song Y."/>
            <person name="Liu C."/>
            <person name="Lee J."/>
            <person name="Bolanos M."/>
            <person name="Vaisanen M.L."/>
            <person name="Finegold S.M."/>
            <person name="Walker B."/>
            <person name="Young S."/>
            <person name="Zeng Q."/>
            <person name="Gargeya S."/>
            <person name="Fitzgerald M."/>
            <person name="Haas B."/>
            <person name="Abouelleil A."/>
            <person name="Allen A.W."/>
            <person name="Alvarado L."/>
            <person name="Arachchi H.M."/>
            <person name="Berlin A.M."/>
            <person name="Chapman S.B."/>
            <person name="Gainer-Dewar J."/>
            <person name="Goldberg J."/>
            <person name="Griggs A."/>
            <person name="Gujja S."/>
            <person name="Hansen M."/>
            <person name="Howarth C."/>
            <person name="Imamovic A."/>
            <person name="Ireland A."/>
            <person name="Larimer J."/>
            <person name="McCowan C."/>
            <person name="Murphy C."/>
            <person name="Pearson M."/>
            <person name="Poon T.W."/>
            <person name="Priest M."/>
            <person name="Roberts A."/>
            <person name="Saif S."/>
            <person name="Shea T."/>
            <person name="Sisk P."/>
            <person name="Sykes S."/>
            <person name="Wortman J."/>
            <person name="Nusbaum C."/>
            <person name="Birren B."/>
        </authorList>
    </citation>
    <scope>NUCLEOTIDE SEQUENCE [LARGE SCALE GENOMIC DNA]</scope>
    <source>
        <strain evidence="2 3">DSM 19448</strain>
    </source>
</reference>
<dbReference type="PANTHER" id="PTHR43404:SF2">
    <property type="entry name" value="LIPOPOLYSACCHARIDE CHOLINEPHOSPHOTRANSFERASE LICD"/>
    <property type="match status" value="1"/>
</dbReference>
<dbReference type="RefSeq" id="WP_046147301.1">
    <property type="nucleotide sequence ID" value="NZ_KQ033913.1"/>
</dbReference>
<evidence type="ECO:0000313" key="3">
    <source>
        <dbReference type="Proteomes" id="UP000033047"/>
    </source>
</evidence>
<dbReference type="PATRIC" id="fig|927665.4.peg.4277"/>
<dbReference type="EMBL" id="AQHV01000021">
    <property type="protein sequence ID" value="KKB48934.1"/>
    <property type="molecule type" value="Genomic_DNA"/>
</dbReference>
<accession>A0A0F5ITN1</accession>
<dbReference type="Pfam" id="PF04991">
    <property type="entry name" value="LicD"/>
    <property type="match status" value="1"/>
</dbReference>
<name>A0A0F5ITN1_9BACT</name>
<protein>
    <recommendedName>
        <fullName evidence="1">LicD/FKTN/FKRP nucleotidyltransferase domain-containing protein</fullName>
    </recommendedName>
</protein>
<dbReference type="HOGENOM" id="CLU_075543_0_0_10"/>
<sequence length="265" mass="31706">MRKISLDEMKKIQLEILIDVARFCEENGIRYYLTYGTLLGAVRHKGYIPWDDDIDIMMPRPDYQRFLNIYNVKKSHYRSRSYYSDSKFPNLFARVEDIRTFQKEKLIYENGVGVSIDVFPLDGVPKYVFSIYLRFIEVLKLVWHCRLQHMISPKSVLKRGLTFMITKIPFGIYLYCLNVMDKMLRLFSYDNSGRVALLVVIDRERRELFEKEMLEKTVLLEFENNYFSVPYKYGDVLNALYGDYMKLPPECERVPKHSFEAFYKE</sequence>
<evidence type="ECO:0000259" key="1">
    <source>
        <dbReference type="Pfam" id="PF04991"/>
    </source>
</evidence>
<dbReference type="InterPro" id="IPR052942">
    <property type="entry name" value="LPS_cholinephosphotransferase"/>
</dbReference>
<dbReference type="STRING" id="927665.HMPREF1535_04163"/>
<dbReference type="InterPro" id="IPR007074">
    <property type="entry name" value="LicD/FKTN/FKRP_NTP_transf"/>
</dbReference>
<gene>
    <name evidence="2" type="ORF">HMPREF1535_04163</name>
</gene>
<dbReference type="AlphaFoldDB" id="A0A0F5ITN1"/>
<organism evidence="2 3">
    <name type="scientific">Parabacteroides goldsteinii DSM 19448 = WAL 12034</name>
    <dbReference type="NCBI Taxonomy" id="927665"/>
    <lineage>
        <taxon>Bacteria</taxon>
        <taxon>Pseudomonadati</taxon>
        <taxon>Bacteroidota</taxon>
        <taxon>Bacteroidia</taxon>
        <taxon>Bacteroidales</taxon>
        <taxon>Tannerellaceae</taxon>
        <taxon>Parabacteroides</taxon>
    </lineage>
</organism>
<feature type="domain" description="LicD/FKTN/FKRP nucleotidyltransferase" evidence="1">
    <location>
        <begin position="24"/>
        <end position="242"/>
    </location>
</feature>
<dbReference type="GO" id="GO:0009100">
    <property type="term" value="P:glycoprotein metabolic process"/>
    <property type="evidence" value="ECO:0007669"/>
    <property type="project" value="UniProtKB-ARBA"/>
</dbReference>
<dbReference type="PANTHER" id="PTHR43404">
    <property type="entry name" value="LIPOPOLYSACCHARIDE CHOLINEPHOSPHOTRANSFERASE LICD"/>
    <property type="match status" value="1"/>
</dbReference>